<feature type="active site" description="Nucleophile" evidence="5">
    <location>
        <position position="8"/>
    </location>
</feature>
<evidence type="ECO:0000256" key="3">
    <source>
        <dbReference type="ARBA" id="ARBA00022801"/>
    </source>
</evidence>
<feature type="active site" description="Proton donor" evidence="5">
    <location>
        <position position="122"/>
    </location>
</feature>
<dbReference type="InterPro" id="IPR017867">
    <property type="entry name" value="Tyr_phospatase_low_mol_wt"/>
</dbReference>
<reference evidence="6" key="1">
    <citation type="journal article" date="2015" name="BMC Genomics">
        <title>Genome mining reveals unlocked bioactive potential of marine Gram-negative bacteria.</title>
        <authorList>
            <person name="Machado H."/>
            <person name="Sonnenschein E.C."/>
            <person name="Melchiorsen J."/>
            <person name="Gram L."/>
        </authorList>
    </citation>
    <scope>NUCLEOTIDE SEQUENCE</scope>
    <source>
        <strain evidence="6">S2052</strain>
    </source>
</reference>
<evidence type="ECO:0000256" key="4">
    <source>
        <dbReference type="ARBA" id="ARBA00022912"/>
    </source>
</evidence>
<dbReference type="AlphaFoldDB" id="A0A837G823"/>
<dbReference type="SMART" id="SM00226">
    <property type="entry name" value="LMWPc"/>
    <property type="match status" value="1"/>
</dbReference>
<evidence type="ECO:0000256" key="1">
    <source>
        <dbReference type="ARBA" id="ARBA00011063"/>
    </source>
</evidence>
<dbReference type="Gene3D" id="3.40.50.2300">
    <property type="match status" value="1"/>
</dbReference>
<dbReference type="Pfam" id="PF01451">
    <property type="entry name" value="LMWPc"/>
    <property type="match status" value="1"/>
</dbReference>
<dbReference type="PRINTS" id="PR00719">
    <property type="entry name" value="LMWPTPASE"/>
</dbReference>
<accession>A0A837G823</accession>
<dbReference type="EMBL" id="JXXR01000010">
    <property type="protein sequence ID" value="KJY73866.1"/>
    <property type="molecule type" value="Genomic_DNA"/>
</dbReference>
<organism evidence="6">
    <name type="scientific">Vibrio coralliilyticus</name>
    <dbReference type="NCBI Taxonomy" id="190893"/>
    <lineage>
        <taxon>Bacteria</taxon>
        <taxon>Pseudomonadati</taxon>
        <taxon>Pseudomonadota</taxon>
        <taxon>Gammaproteobacteria</taxon>
        <taxon>Vibrionales</taxon>
        <taxon>Vibrionaceae</taxon>
        <taxon>Vibrio</taxon>
    </lineage>
</organism>
<dbReference type="GO" id="GO:0004725">
    <property type="term" value="F:protein tyrosine phosphatase activity"/>
    <property type="evidence" value="ECO:0007669"/>
    <property type="project" value="UniProtKB-EC"/>
</dbReference>
<dbReference type="PANTHER" id="PTHR11717">
    <property type="entry name" value="LOW MOLECULAR WEIGHT PROTEIN TYROSINE PHOSPHATASE"/>
    <property type="match status" value="1"/>
</dbReference>
<dbReference type="CDD" id="cd16343">
    <property type="entry name" value="LMWPTP"/>
    <property type="match status" value="1"/>
</dbReference>
<evidence type="ECO:0000256" key="2">
    <source>
        <dbReference type="ARBA" id="ARBA00013064"/>
    </source>
</evidence>
<dbReference type="InterPro" id="IPR036196">
    <property type="entry name" value="Ptyr_pPase_sf"/>
</dbReference>
<protein>
    <recommendedName>
        <fullName evidence="2">protein-tyrosine-phosphatase</fullName>
        <ecNumber evidence="2">3.1.3.48</ecNumber>
    </recommendedName>
</protein>
<evidence type="ECO:0000313" key="6">
    <source>
        <dbReference type="EMBL" id="KJY73866.1"/>
    </source>
</evidence>
<keyword evidence="4" id="KW-0904">Protein phosphatase</keyword>
<dbReference type="InterPro" id="IPR023485">
    <property type="entry name" value="Ptyr_pPase"/>
</dbReference>
<comment type="similarity">
    <text evidence="1">Belongs to the low molecular weight phosphotyrosine protein phosphatase family.</text>
</comment>
<dbReference type="PANTHER" id="PTHR11717:SF7">
    <property type="entry name" value="LOW MOLECULAR WEIGHT PHOSPHOTYROSINE PROTEIN PHOSPHATASE"/>
    <property type="match status" value="1"/>
</dbReference>
<keyword evidence="3" id="KW-0378">Hydrolase</keyword>
<dbReference type="EC" id="3.1.3.48" evidence="2"/>
<evidence type="ECO:0000256" key="5">
    <source>
        <dbReference type="PIRSR" id="PIRSR617867-1"/>
    </source>
</evidence>
<dbReference type="SUPFAM" id="SSF52788">
    <property type="entry name" value="Phosphotyrosine protein phosphatases I"/>
    <property type="match status" value="1"/>
</dbReference>
<dbReference type="InterPro" id="IPR050438">
    <property type="entry name" value="LMW_PTPase"/>
</dbReference>
<sequence length="154" mass="16866">MPSILIVCMGNICRSPLAEVVLKTKAQQRGLVLNIASAGTIRDQVGSSPDRQVQSLASQHGYDLNGLTATQVTKNDFSNYDMVLAADKANLAALYDLCPREYRNKLALFLSYSDVDEKEIPDPYKGSQVRHQKAFELIEQGSDGVLNYITSIAA</sequence>
<feature type="active site" evidence="5">
    <location>
        <position position="14"/>
    </location>
</feature>
<comment type="caution">
    <text evidence="6">The sequence shown here is derived from an EMBL/GenBank/DDBJ whole genome shotgun (WGS) entry which is preliminary data.</text>
</comment>
<gene>
    <name evidence="6" type="ORF">TW71_09120</name>
</gene>
<proteinExistence type="inferred from homology"/>
<name>A0A837G823_9VIBR</name>